<dbReference type="SUPFAM" id="SSF53448">
    <property type="entry name" value="Nucleotide-diphospho-sugar transferases"/>
    <property type="match status" value="1"/>
</dbReference>
<keyword evidence="4" id="KW-1185">Reference proteome</keyword>
<sequence>MIGIVMAGGKGSRMNLDDEKLLLQYKKPIILHVIDSLKNSNYFSKIIAITSPNSPKTKTLLEENNIEIFDTSGIGYVEDLNSVLQKFNDSILVASGDMPLLDNEIIQTIVNHYDSQKTWTSILVTDRLLTSIGIKSDYSIIHNQQKCHFTGISLINSQKINSLENVEENYVVIDDKRIALNLNTKQDYDLLSTT</sequence>
<reference evidence="3 4" key="2">
    <citation type="journal article" date="2016" name="ISME J.">
        <title>Physiological and genomic characterization of two novel marine thaumarchaeal strains indicates niche differentiation.</title>
        <authorList>
            <person name="Bayer B."/>
            <person name="Vojvoda J."/>
            <person name="Offre P."/>
            <person name="Alves R.J."/>
            <person name="Elisabeth N.H."/>
            <person name="Garcia J.A."/>
            <person name="Volland J.M."/>
            <person name="Srivastava A."/>
            <person name="Schleper C."/>
            <person name="Herndl G.J."/>
        </authorList>
    </citation>
    <scope>NUCLEOTIDE SEQUENCE [LARGE SCALE GENOMIC DNA]</scope>
    <source>
        <strain evidence="3 4">D3C</strain>
    </source>
</reference>
<dbReference type="Proteomes" id="UP000032027">
    <property type="component" value="Chromosome"/>
</dbReference>
<dbReference type="Gene3D" id="3.90.550.10">
    <property type="entry name" value="Spore Coat Polysaccharide Biosynthesis Protein SpsA, Chain A"/>
    <property type="match status" value="1"/>
</dbReference>
<name>A0A0C5BU35_9ARCH</name>
<evidence type="ECO:0000256" key="1">
    <source>
        <dbReference type="ARBA" id="ARBA00022679"/>
    </source>
</evidence>
<dbReference type="PANTHER" id="PTHR19136">
    <property type="entry name" value="MOLYBDENUM COFACTOR GUANYLYLTRANSFERASE"/>
    <property type="match status" value="1"/>
</dbReference>
<organism evidence="3 4">
    <name type="scientific">Nitrosopumilus piranensis</name>
    <dbReference type="NCBI Taxonomy" id="1582439"/>
    <lineage>
        <taxon>Archaea</taxon>
        <taxon>Nitrososphaerota</taxon>
        <taxon>Nitrososphaeria</taxon>
        <taxon>Nitrosopumilales</taxon>
        <taxon>Nitrosopumilaceae</taxon>
        <taxon>Nitrosopumilus</taxon>
    </lineage>
</organism>
<evidence type="ECO:0000259" key="2">
    <source>
        <dbReference type="Pfam" id="PF12804"/>
    </source>
</evidence>
<gene>
    <name evidence="3" type="ORF">NPIRD3C_0475</name>
</gene>
<dbReference type="InterPro" id="IPR025877">
    <property type="entry name" value="MobA-like_NTP_Trfase"/>
</dbReference>
<reference evidence="4" key="1">
    <citation type="submission" date="2015-02" db="EMBL/GenBank/DDBJ databases">
        <title>Characterization of two novel Thaumarchaeota isolated from the Northern Adriatic Sea.</title>
        <authorList>
            <person name="Bayer B."/>
            <person name="Vojvoda J."/>
            <person name="Offre P."/>
            <person name="Srivastava A."/>
            <person name="Elisabeth N."/>
            <person name="Garcia J.A.L."/>
            <person name="Schleper C."/>
            <person name="Herndl G.J."/>
        </authorList>
    </citation>
    <scope>NUCLEOTIDE SEQUENCE [LARGE SCALE GENOMIC DNA]</scope>
    <source>
        <strain evidence="4">D3C</strain>
    </source>
</reference>
<reference evidence="3 4" key="3">
    <citation type="journal article" date="2019" name="Int. J. Syst. Evol. Microbiol.">
        <title>Nitrosopumilus adriaticus sp. nov. and Nitrosopumilus piranensis sp. nov., two ammonia-oxidizing archaea from the Adriatic Sea and members of the class Nitrososphaeria.</title>
        <authorList>
            <person name="Bayer B."/>
            <person name="Vojvoda J."/>
            <person name="Reinthaler T."/>
            <person name="Reyes C."/>
            <person name="Pinto M."/>
            <person name="Herndl G.J."/>
        </authorList>
    </citation>
    <scope>NUCLEOTIDE SEQUENCE [LARGE SCALE GENOMIC DNA]</scope>
    <source>
        <strain evidence="3 4">D3C</strain>
    </source>
</reference>
<protein>
    <submittedName>
        <fullName evidence="3">5-deoxyadenosylcobinamide phosphate nucleotidyltransferase</fullName>
    </submittedName>
</protein>
<dbReference type="HOGENOM" id="CLU_098907_0_0_2"/>
<feature type="domain" description="MobA-like NTP transferase" evidence="2">
    <location>
        <begin position="3"/>
        <end position="125"/>
    </location>
</feature>
<dbReference type="PANTHER" id="PTHR19136:SF86">
    <property type="entry name" value="ADENOSYLCOBINAMIDE-PHOSPHATE GUANYLYLTRANSFERASE"/>
    <property type="match status" value="1"/>
</dbReference>
<dbReference type="STRING" id="1582439.NPIRD3C_0475"/>
<keyword evidence="1 3" id="KW-0808">Transferase</keyword>
<dbReference type="GeneID" id="41599636"/>
<accession>A0A0C5BU35</accession>
<dbReference type="AlphaFoldDB" id="A0A0C5BU35"/>
<dbReference type="Pfam" id="PF12804">
    <property type="entry name" value="NTP_transf_3"/>
    <property type="match status" value="1"/>
</dbReference>
<dbReference type="OrthoDB" id="9782at2157"/>
<proteinExistence type="predicted"/>
<evidence type="ECO:0000313" key="4">
    <source>
        <dbReference type="Proteomes" id="UP000032027"/>
    </source>
</evidence>
<dbReference type="InterPro" id="IPR029044">
    <property type="entry name" value="Nucleotide-diphossugar_trans"/>
</dbReference>
<dbReference type="RefSeq" id="WP_148702660.1">
    <property type="nucleotide sequence ID" value="NZ_CP010868.1"/>
</dbReference>
<evidence type="ECO:0000313" key="3">
    <source>
        <dbReference type="EMBL" id="AJM91689.1"/>
    </source>
</evidence>
<dbReference type="EMBL" id="CP010868">
    <property type="protein sequence ID" value="AJM91689.1"/>
    <property type="molecule type" value="Genomic_DNA"/>
</dbReference>
<dbReference type="KEGG" id="nid:NPIRD3C_0475"/>
<dbReference type="PATRIC" id="fig|1582439.9.peg.477"/>
<dbReference type="GO" id="GO:0016779">
    <property type="term" value="F:nucleotidyltransferase activity"/>
    <property type="evidence" value="ECO:0007669"/>
    <property type="project" value="TreeGrafter"/>
</dbReference>